<dbReference type="Pfam" id="PF14541">
    <property type="entry name" value="TAXi_C"/>
    <property type="match status" value="1"/>
</dbReference>
<evidence type="ECO:0000259" key="8">
    <source>
        <dbReference type="PROSITE" id="PS51767"/>
    </source>
</evidence>
<dbReference type="FunFam" id="2.40.70.10:FF:000031">
    <property type="entry name" value="Aspartyl protease AED1"/>
    <property type="match status" value="1"/>
</dbReference>
<keyword evidence="6" id="KW-0378">Hydrolase</keyword>
<dbReference type="InterPro" id="IPR032861">
    <property type="entry name" value="TAXi_N"/>
</dbReference>
<sequence length="436" mass="47390">MILSLAKNFMANILCFHLCFFVLYTFLCQTLTGAYKSGFSVQLIRHNTPNSPSYKSDELHMHRLGSFYQVPKKSYAPNGPFTRVTSNNGDYLMKLTLGTPPVDVYGLVDTGSDLVWAQCTPCQGCYKQKSPMFEPLRSKTYTPVPCNSEECNSLFGDSCSPQKLCAYSYAYADSSVTKGVLARETITFSSTDEESVVVGDIIFGCGHSNSGIFNENDMGIIGLGGGPLSLVSQIGSLYGSRRFSQCLVPFHADPQTSGTISFGDASDVSGDGVVTTPLVYEEGQSYLVTLEGISVGDTFVPFNSSEMLAKGNIMIDSGTPATYLPQELYDRLVEELKVQSSLLPIADDPDLDTQLCYRSETNLEGPPLIAHFEGADVPLMPIQTFIAPKDGVFCFAMAGTTDGEYIFGNFAQSNILIGFDLDKKLVSFKPTDCANK</sequence>
<dbReference type="EMBL" id="AP015043">
    <property type="protein sequence ID" value="BAU00699.1"/>
    <property type="molecule type" value="Genomic_DNA"/>
</dbReference>
<dbReference type="InterPro" id="IPR032799">
    <property type="entry name" value="TAXi_C"/>
</dbReference>
<evidence type="ECO:0000313" key="9">
    <source>
        <dbReference type="EMBL" id="BAU00699.1"/>
    </source>
</evidence>
<keyword evidence="10" id="KW-1185">Reference proteome</keyword>
<keyword evidence="5" id="KW-0064">Aspartyl protease</keyword>
<evidence type="ECO:0000256" key="4">
    <source>
        <dbReference type="ARBA" id="ARBA00022670"/>
    </source>
</evidence>
<keyword evidence="7" id="KW-0325">Glycoprotein</keyword>
<dbReference type="CDD" id="cd05476">
    <property type="entry name" value="pepsin_A_like_plant"/>
    <property type="match status" value="1"/>
</dbReference>
<organism evidence="9 10">
    <name type="scientific">Vigna angularis var. angularis</name>
    <dbReference type="NCBI Taxonomy" id="157739"/>
    <lineage>
        <taxon>Eukaryota</taxon>
        <taxon>Viridiplantae</taxon>
        <taxon>Streptophyta</taxon>
        <taxon>Embryophyta</taxon>
        <taxon>Tracheophyta</taxon>
        <taxon>Spermatophyta</taxon>
        <taxon>Magnoliopsida</taxon>
        <taxon>eudicotyledons</taxon>
        <taxon>Gunneridae</taxon>
        <taxon>Pentapetalae</taxon>
        <taxon>rosids</taxon>
        <taxon>fabids</taxon>
        <taxon>Fabales</taxon>
        <taxon>Fabaceae</taxon>
        <taxon>Papilionoideae</taxon>
        <taxon>50 kb inversion clade</taxon>
        <taxon>NPAAA clade</taxon>
        <taxon>indigoferoid/millettioid clade</taxon>
        <taxon>Phaseoleae</taxon>
        <taxon>Vigna</taxon>
    </lineage>
</organism>
<dbReference type="InterPro" id="IPR051708">
    <property type="entry name" value="Plant_Aspart_Prot_A1"/>
</dbReference>
<dbReference type="GO" id="GO:0005576">
    <property type="term" value="C:extracellular region"/>
    <property type="evidence" value="ECO:0007669"/>
    <property type="project" value="UniProtKB-SubCell"/>
</dbReference>
<evidence type="ECO:0000256" key="5">
    <source>
        <dbReference type="ARBA" id="ARBA00022750"/>
    </source>
</evidence>
<dbReference type="GO" id="GO:0006508">
    <property type="term" value="P:proteolysis"/>
    <property type="evidence" value="ECO:0007669"/>
    <property type="project" value="UniProtKB-KW"/>
</dbReference>
<comment type="subcellular location">
    <subcellularLocation>
        <location evidence="1">Secreted</location>
    </subcellularLocation>
</comment>
<accession>A0A0S3T620</accession>
<gene>
    <name evidence="9" type="primary">Vigan.10G231400</name>
    <name evidence="9" type="ORF">VIGAN_10231400</name>
</gene>
<evidence type="ECO:0000256" key="1">
    <source>
        <dbReference type="ARBA" id="ARBA00004613"/>
    </source>
</evidence>
<dbReference type="AlphaFoldDB" id="A0A0S3T620"/>
<dbReference type="Proteomes" id="UP000291084">
    <property type="component" value="Chromosome 10"/>
</dbReference>
<dbReference type="InterPro" id="IPR034161">
    <property type="entry name" value="Pepsin-like_plant"/>
</dbReference>
<evidence type="ECO:0000256" key="7">
    <source>
        <dbReference type="ARBA" id="ARBA00023180"/>
    </source>
</evidence>
<dbReference type="FunFam" id="2.40.70.10:FF:000050">
    <property type="entry name" value="Aspartic proteinase CDR1"/>
    <property type="match status" value="1"/>
</dbReference>
<comment type="similarity">
    <text evidence="2">Belongs to the peptidase A1 family.</text>
</comment>
<dbReference type="OrthoDB" id="2747330at2759"/>
<dbReference type="InterPro" id="IPR033121">
    <property type="entry name" value="PEPTIDASE_A1"/>
</dbReference>
<feature type="domain" description="Peptidase A1" evidence="8">
    <location>
        <begin position="91"/>
        <end position="429"/>
    </location>
</feature>
<reference evidence="9 10" key="1">
    <citation type="journal article" date="2015" name="Sci. Rep.">
        <title>The power of single molecule real-time sequencing technology in the de novo assembly of a eukaryotic genome.</title>
        <authorList>
            <person name="Sakai H."/>
            <person name="Naito K."/>
            <person name="Ogiso-Tanaka E."/>
            <person name="Takahashi Y."/>
            <person name="Iseki K."/>
            <person name="Muto C."/>
            <person name="Satou K."/>
            <person name="Teruya K."/>
            <person name="Shiroma A."/>
            <person name="Shimoji M."/>
            <person name="Hirano T."/>
            <person name="Itoh T."/>
            <person name="Kaga A."/>
            <person name="Tomooka N."/>
        </authorList>
    </citation>
    <scope>NUCLEOTIDE SEQUENCE [LARGE SCALE GENOMIC DNA]</scope>
    <source>
        <strain evidence="10">cv. Shumari</strain>
    </source>
</reference>
<evidence type="ECO:0000256" key="2">
    <source>
        <dbReference type="ARBA" id="ARBA00007447"/>
    </source>
</evidence>
<proteinExistence type="inferred from homology"/>
<protein>
    <recommendedName>
        <fullName evidence="8">Peptidase A1 domain-containing protein</fullName>
    </recommendedName>
</protein>
<dbReference type="PANTHER" id="PTHR47967">
    <property type="entry name" value="OS07G0603500 PROTEIN-RELATED"/>
    <property type="match status" value="1"/>
</dbReference>
<dbReference type="InterPro" id="IPR021109">
    <property type="entry name" value="Peptidase_aspartic_dom_sf"/>
</dbReference>
<dbReference type="Pfam" id="PF14543">
    <property type="entry name" value="TAXi_N"/>
    <property type="match status" value="1"/>
</dbReference>
<evidence type="ECO:0000256" key="6">
    <source>
        <dbReference type="ARBA" id="ARBA00022801"/>
    </source>
</evidence>
<dbReference type="PANTHER" id="PTHR47967:SF86">
    <property type="entry name" value="EUKARYOTIC ASPARTYL PROTEASE FAMILY PROTEIN"/>
    <property type="match status" value="1"/>
</dbReference>
<evidence type="ECO:0000313" key="10">
    <source>
        <dbReference type="Proteomes" id="UP000291084"/>
    </source>
</evidence>
<dbReference type="Gene3D" id="2.40.70.10">
    <property type="entry name" value="Acid Proteases"/>
    <property type="match status" value="2"/>
</dbReference>
<dbReference type="PROSITE" id="PS51767">
    <property type="entry name" value="PEPTIDASE_A1"/>
    <property type="match status" value="1"/>
</dbReference>
<dbReference type="GO" id="GO:0004190">
    <property type="term" value="F:aspartic-type endopeptidase activity"/>
    <property type="evidence" value="ECO:0007669"/>
    <property type="project" value="UniProtKB-KW"/>
</dbReference>
<dbReference type="SUPFAM" id="SSF50630">
    <property type="entry name" value="Acid proteases"/>
    <property type="match status" value="1"/>
</dbReference>
<keyword evidence="4" id="KW-0645">Protease</keyword>
<name>A0A0S3T620_PHAAN</name>
<evidence type="ECO:0000256" key="3">
    <source>
        <dbReference type="ARBA" id="ARBA00022525"/>
    </source>
</evidence>
<keyword evidence="3" id="KW-0964">Secreted</keyword>